<dbReference type="RefSeq" id="WP_222823632.1">
    <property type="nucleotide sequence ID" value="NZ_JAHWXP010000001.1"/>
</dbReference>
<dbReference type="Proteomes" id="UP000759298">
    <property type="component" value="Unassembled WGS sequence"/>
</dbReference>
<comment type="caution">
    <text evidence="1">The sequence shown here is derived from an EMBL/GenBank/DDBJ whole genome shotgun (WGS) entry which is preliminary data.</text>
</comment>
<name>A0ABS7P9Z2_9SPHN</name>
<reference evidence="1 2" key="1">
    <citation type="submission" date="2021-07" db="EMBL/GenBank/DDBJ databases">
        <title>Alteriqipengyuania abyssalis NZ-12B nov, sp.nov isolated from deep sea sponge in pacific ocean.</title>
        <authorList>
            <person name="Tareen S."/>
            <person name="Wink J."/>
        </authorList>
    </citation>
    <scope>NUCLEOTIDE SEQUENCE [LARGE SCALE GENOMIC DNA]</scope>
    <source>
        <strain evidence="1 2">NZ-12B</strain>
    </source>
</reference>
<evidence type="ECO:0000313" key="1">
    <source>
        <dbReference type="EMBL" id="MBY8335885.1"/>
    </source>
</evidence>
<dbReference type="EMBL" id="JAHWXP010000001">
    <property type="protein sequence ID" value="MBY8335885.1"/>
    <property type="molecule type" value="Genomic_DNA"/>
</dbReference>
<proteinExistence type="predicted"/>
<accession>A0ABS7P9Z2</accession>
<keyword evidence="2" id="KW-1185">Reference proteome</keyword>
<evidence type="ECO:0008006" key="3">
    <source>
        <dbReference type="Google" id="ProtNLM"/>
    </source>
</evidence>
<sequence length="71" mass="7880">MSRADDMERLRALALGLLVKGEGINRRSGSFLGQLVGEPCPLSVKQYDWLEKIAQRAGMTDEFERVGDVAQ</sequence>
<gene>
    <name evidence="1" type="ORF">KYN89_02370</name>
</gene>
<protein>
    <recommendedName>
        <fullName evidence="3">Transposase</fullName>
    </recommendedName>
</protein>
<evidence type="ECO:0000313" key="2">
    <source>
        <dbReference type="Proteomes" id="UP000759298"/>
    </source>
</evidence>
<organism evidence="1 2">
    <name type="scientific">Alteriqipengyuania abyssalis</name>
    <dbReference type="NCBI Taxonomy" id="2860200"/>
    <lineage>
        <taxon>Bacteria</taxon>
        <taxon>Pseudomonadati</taxon>
        <taxon>Pseudomonadota</taxon>
        <taxon>Alphaproteobacteria</taxon>
        <taxon>Sphingomonadales</taxon>
        <taxon>Erythrobacteraceae</taxon>
        <taxon>Alteriqipengyuania</taxon>
    </lineage>
</organism>